<proteinExistence type="predicted"/>
<reference evidence="4 5" key="1">
    <citation type="submission" date="2017-04" db="EMBL/GenBank/DDBJ databases">
        <authorList>
            <person name="Afonso C.L."/>
            <person name="Miller P.J."/>
            <person name="Scott M.A."/>
            <person name="Spackman E."/>
            <person name="Goraichik I."/>
            <person name="Dimitrov K.M."/>
            <person name="Suarez D.L."/>
            <person name="Swayne D.E."/>
        </authorList>
    </citation>
    <scope>NUCLEOTIDE SEQUENCE [LARGE SCALE GENOMIC DNA]</scope>
    <source>
        <strain evidence="4 5">DSM 13146</strain>
    </source>
</reference>
<dbReference type="Proteomes" id="UP000192783">
    <property type="component" value="Unassembled WGS sequence"/>
</dbReference>
<dbReference type="Gene3D" id="3.40.30.10">
    <property type="entry name" value="Glutaredoxin"/>
    <property type="match status" value="1"/>
</dbReference>
<keyword evidence="2" id="KW-0732">Signal</keyword>
<evidence type="ECO:0000256" key="2">
    <source>
        <dbReference type="SAM" id="SignalP"/>
    </source>
</evidence>
<evidence type="ECO:0000256" key="1">
    <source>
        <dbReference type="ARBA" id="ARBA00023284"/>
    </source>
</evidence>
<dbReference type="InterPro" id="IPR000866">
    <property type="entry name" value="AhpC/TSA"/>
</dbReference>
<dbReference type="PANTHER" id="PTHR43110">
    <property type="entry name" value="THIOL PEROXIDASE"/>
    <property type="match status" value="1"/>
</dbReference>
<name>A0A1W1XA75_9BACT</name>
<dbReference type="AlphaFoldDB" id="A0A1W1XA75"/>
<protein>
    <submittedName>
        <fullName evidence="4">Peroxiredoxin (Alkyl hydroperoxide reductase subunit C)</fullName>
    </submittedName>
</protein>
<dbReference type="PROSITE" id="PS51352">
    <property type="entry name" value="THIOREDOXIN_2"/>
    <property type="match status" value="1"/>
</dbReference>
<dbReference type="GO" id="GO:0016209">
    <property type="term" value="F:antioxidant activity"/>
    <property type="evidence" value="ECO:0007669"/>
    <property type="project" value="InterPro"/>
</dbReference>
<accession>A0A1W1XA75</accession>
<feature type="signal peptide" evidence="2">
    <location>
        <begin position="1"/>
        <end position="29"/>
    </location>
</feature>
<feature type="chain" id="PRO_5012709559" evidence="2">
    <location>
        <begin position="30"/>
        <end position="206"/>
    </location>
</feature>
<dbReference type="InterPro" id="IPR050455">
    <property type="entry name" value="Tpx_Peroxidase_subfamily"/>
</dbReference>
<dbReference type="STRING" id="1121390.SAMN02746041_00999"/>
<dbReference type="EMBL" id="FWXF01000004">
    <property type="protein sequence ID" value="SMC20727.1"/>
    <property type="molecule type" value="Genomic_DNA"/>
</dbReference>
<dbReference type="CDD" id="cd03018">
    <property type="entry name" value="PRX_AhpE_like"/>
    <property type="match status" value="1"/>
</dbReference>
<dbReference type="InterPro" id="IPR036249">
    <property type="entry name" value="Thioredoxin-like_sf"/>
</dbReference>
<dbReference type="PANTHER" id="PTHR43110:SF1">
    <property type="entry name" value="THIOL PEROXIDASE"/>
    <property type="match status" value="1"/>
</dbReference>
<evidence type="ECO:0000313" key="4">
    <source>
        <dbReference type="EMBL" id="SMC20727.1"/>
    </source>
</evidence>
<organism evidence="4 5">
    <name type="scientific">Desulfacinum hydrothermale DSM 13146</name>
    <dbReference type="NCBI Taxonomy" id="1121390"/>
    <lineage>
        <taxon>Bacteria</taxon>
        <taxon>Pseudomonadati</taxon>
        <taxon>Thermodesulfobacteriota</taxon>
        <taxon>Syntrophobacteria</taxon>
        <taxon>Syntrophobacterales</taxon>
        <taxon>Syntrophobacteraceae</taxon>
        <taxon>Desulfacinum</taxon>
    </lineage>
</organism>
<dbReference type="RefSeq" id="WP_084056942.1">
    <property type="nucleotide sequence ID" value="NZ_FWXF01000004.1"/>
</dbReference>
<keyword evidence="1" id="KW-0676">Redox-active center</keyword>
<feature type="domain" description="Thioredoxin" evidence="3">
    <location>
        <begin position="53"/>
        <end position="204"/>
    </location>
</feature>
<evidence type="ECO:0000259" key="3">
    <source>
        <dbReference type="PROSITE" id="PS51352"/>
    </source>
</evidence>
<dbReference type="Pfam" id="PF00578">
    <property type="entry name" value="AhpC-TSA"/>
    <property type="match status" value="1"/>
</dbReference>
<dbReference type="OrthoDB" id="9809746at2"/>
<dbReference type="InterPro" id="IPR013766">
    <property type="entry name" value="Thioredoxin_domain"/>
</dbReference>
<dbReference type="GO" id="GO:0016491">
    <property type="term" value="F:oxidoreductase activity"/>
    <property type="evidence" value="ECO:0007669"/>
    <property type="project" value="InterPro"/>
</dbReference>
<sequence>MKKRSHTRGLACLVLAAAVCLLAPRPASAVSEMFKGKIYNPGHLKPIDSVAVLKVGDPAPDFTLPSIQGPRVTLSEYRGKKNVVISFVPAAWTPVCSDQWPGYNIVRDLFEAHDAVLLGITVDNLPTLYAWTQEMGGVWFPVLSDFWPHGQVATRYGVLRSDGVSERAIFIIDKKGIVRYIHVHDINKRPPLEDIIGALQRIQGGS</sequence>
<keyword evidence="5" id="KW-1185">Reference proteome</keyword>
<evidence type="ECO:0000313" key="5">
    <source>
        <dbReference type="Proteomes" id="UP000192783"/>
    </source>
</evidence>
<dbReference type="SUPFAM" id="SSF52833">
    <property type="entry name" value="Thioredoxin-like"/>
    <property type="match status" value="1"/>
</dbReference>
<gene>
    <name evidence="4" type="ORF">SAMN02746041_00999</name>
</gene>